<name>D7MCX9_ARALL</name>
<reference evidence="8" key="1">
    <citation type="journal article" date="2011" name="Nat. Genet.">
        <title>The Arabidopsis lyrata genome sequence and the basis of rapid genome size change.</title>
        <authorList>
            <person name="Hu T.T."/>
            <person name="Pattyn P."/>
            <person name="Bakker E.G."/>
            <person name="Cao J."/>
            <person name="Cheng J.-F."/>
            <person name="Clark R.M."/>
            <person name="Fahlgren N."/>
            <person name="Fawcett J.A."/>
            <person name="Grimwood J."/>
            <person name="Gundlach H."/>
            <person name="Haberer G."/>
            <person name="Hollister J.D."/>
            <person name="Ossowski S."/>
            <person name="Ottilar R.P."/>
            <person name="Salamov A.A."/>
            <person name="Schneeberger K."/>
            <person name="Spannagl M."/>
            <person name="Wang X."/>
            <person name="Yang L."/>
            <person name="Nasrallah M.E."/>
            <person name="Bergelson J."/>
            <person name="Carrington J.C."/>
            <person name="Gaut B.S."/>
            <person name="Schmutz J."/>
            <person name="Mayer K.F.X."/>
            <person name="Van de Peer Y."/>
            <person name="Grigoriev I.V."/>
            <person name="Nordborg M."/>
            <person name="Weigel D."/>
            <person name="Guo Y.-L."/>
        </authorList>
    </citation>
    <scope>NUCLEOTIDE SEQUENCE [LARGE SCALE GENOMIC DNA]</scope>
    <source>
        <strain evidence="8">cv. MN47</strain>
    </source>
</reference>
<sequence length="552" mass="63491">MEERKIMDSLSHETLELMKPEEQKIMESLSHETLYDSFSDPNPNLEQNRVVQSAAASPPITKKLVRKRSLKKWRLKKVTLKFFKDIEKKRKRFLGLPMTPKEINSSRKWMDLFDAEYEVSKKVKSKIQSSNPCCKIICRTIKKGVKFMLWKVNPLEPQPEVLTKDWKNEGGHVRDQNSHSNCWTYAGTDSYSARRLITKEDDKFRTFSSRYLTYYVDKDMRSNEAAEGGREGHHCHGFSTARALKFMKYNGVPEEDPRDAKEEFNCISDPPERNPPNLYKIGEDVEIRESNDLRDLYKMLLKQPVVANVLLFNPEFKNIGERIYDGPKSNRSKYCGLHSVLVIKLDKIEGELVAIVKNSHGKESGKDGYITVSLTRMVFGMNSDPVAPSFLLRNFTVAEIPSPLDRPLNKPESKREKRKNKKRKNDSRSRHLPSLAEIDHLPVAQPESTCSDIFNEYGEKFLEEPDLKSIDDLELSEIEEFGMLVLAQKAADLLSDKLPETREAVRSMVSSVYEKIIWNGDEKDKQEACQKFCEKNVTGPNAQALIKIVSSL</sequence>
<keyword evidence="4" id="KW-0788">Thiol protease</keyword>
<evidence type="ECO:0000256" key="3">
    <source>
        <dbReference type="ARBA" id="ARBA00022801"/>
    </source>
</evidence>
<dbReference type="AlphaFoldDB" id="D7MCX9"/>
<dbReference type="Gene3D" id="3.90.70.10">
    <property type="entry name" value="Cysteine proteinases"/>
    <property type="match status" value="1"/>
</dbReference>
<dbReference type="EMBL" id="GL348719">
    <property type="protein sequence ID" value="EFH44278.1"/>
    <property type="molecule type" value="Genomic_DNA"/>
</dbReference>
<evidence type="ECO:0000256" key="2">
    <source>
        <dbReference type="ARBA" id="ARBA00022670"/>
    </source>
</evidence>
<gene>
    <name evidence="7" type="ORF">ARALYDRAFT_914894</name>
</gene>
<dbReference type="InterPro" id="IPR013128">
    <property type="entry name" value="Peptidase_C1A"/>
</dbReference>
<dbReference type="eggNOG" id="KOG2933">
    <property type="taxonomic scope" value="Eukaryota"/>
</dbReference>
<dbReference type="GO" id="GO:0006508">
    <property type="term" value="P:proteolysis"/>
    <property type="evidence" value="ECO:0007669"/>
    <property type="project" value="UniProtKB-KW"/>
</dbReference>
<feature type="region of interest" description="Disordered" evidence="5">
    <location>
        <begin position="403"/>
        <end position="435"/>
    </location>
</feature>
<dbReference type="InterPro" id="IPR000668">
    <property type="entry name" value="Peptidase_C1A_C"/>
</dbReference>
<dbReference type="Gramene" id="scaffold_702636.1">
    <property type="protein sequence ID" value="scaffold_702636.1"/>
    <property type="gene ID" value="scaffold_702636.1"/>
</dbReference>
<dbReference type="HOGENOM" id="CLU_493781_0_0_1"/>
<dbReference type="SUPFAM" id="SSF54001">
    <property type="entry name" value="Cysteine proteinases"/>
    <property type="match status" value="1"/>
</dbReference>
<feature type="domain" description="Peptidase C1A papain C-terminal" evidence="6">
    <location>
        <begin position="160"/>
        <end position="389"/>
    </location>
</feature>
<evidence type="ECO:0000259" key="6">
    <source>
        <dbReference type="SMART" id="SM00645"/>
    </source>
</evidence>
<keyword evidence="8" id="KW-1185">Reference proteome</keyword>
<dbReference type="CDD" id="cd02619">
    <property type="entry name" value="Peptidase_C1"/>
    <property type="match status" value="1"/>
</dbReference>
<dbReference type="Pfam" id="PF00112">
    <property type="entry name" value="Peptidase_C1"/>
    <property type="match status" value="1"/>
</dbReference>
<evidence type="ECO:0000313" key="7">
    <source>
        <dbReference type="EMBL" id="EFH44278.1"/>
    </source>
</evidence>
<dbReference type="GO" id="GO:0008234">
    <property type="term" value="F:cysteine-type peptidase activity"/>
    <property type="evidence" value="ECO:0007669"/>
    <property type="project" value="UniProtKB-KW"/>
</dbReference>
<accession>D7MCX9</accession>
<dbReference type="Proteomes" id="UP000008694">
    <property type="component" value="Unassembled WGS sequence"/>
</dbReference>
<evidence type="ECO:0000313" key="8">
    <source>
        <dbReference type="Proteomes" id="UP000008694"/>
    </source>
</evidence>
<feature type="compositionally biased region" description="Basic residues" evidence="5">
    <location>
        <begin position="416"/>
        <end position="425"/>
    </location>
</feature>
<proteinExistence type="inferred from homology"/>
<evidence type="ECO:0000256" key="5">
    <source>
        <dbReference type="SAM" id="MobiDB-lite"/>
    </source>
</evidence>
<dbReference type="PANTHER" id="PTHR12411">
    <property type="entry name" value="CYSTEINE PROTEASE FAMILY C1-RELATED"/>
    <property type="match status" value="1"/>
</dbReference>
<dbReference type="InterPro" id="IPR038765">
    <property type="entry name" value="Papain-like_cys_pep_sf"/>
</dbReference>
<dbReference type="SMART" id="SM00645">
    <property type="entry name" value="Pept_C1"/>
    <property type="match status" value="1"/>
</dbReference>
<dbReference type="KEGG" id="aly:9304091"/>
<keyword evidence="3" id="KW-0378">Hydrolase</keyword>
<evidence type="ECO:0000256" key="1">
    <source>
        <dbReference type="ARBA" id="ARBA00008455"/>
    </source>
</evidence>
<keyword evidence="2" id="KW-0645">Protease</keyword>
<evidence type="ECO:0000256" key="4">
    <source>
        <dbReference type="ARBA" id="ARBA00022807"/>
    </source>
</evidence>
<dbReference type="OrthoDB" id="1055604at2759"/>
<organism evidence="8">
    <name type="scientific">Arabidopsis lyrata subsp. lyrata</name>
    <name type="common">Lyre-leaved rock-cress</name>
    <dbReference type="NCBI Taxonomy" id="81972"/>
    <lineage>
        <taxon>Eukaryota</taxon>
        <taxon>Viridiplantae</taxon>
        <taxon>Streptophyta</taxon>
        <taxon>Embryophyta</taxon>
        <taxon>Tracheophyta</taxon>
        <taxon>Spermatophyta</taxon>
        <taxon>Magnoliopsida</taxon>
        <taxon>eudicotyledons</taxon>
        <taxon>Gunneridae</taxon>
        <taxon>Pentapetalae</taxon>
        <taxon>rosids</taxon>
        <taxon>malvids</taxon>
        <taxon>Brassicales</taxon>
        <taxon>Brassicaceae</taxon>
        <taxon>Camelineae</taxon>
        <taxon>Arabidopsis</taxon>
    </lineage>
</organism>
<comment type="similarity">
    <text evidence="1">Belongs to the peptidase C1 family.</text>
</comment>
<protein>
    <recommendedName>
        <fullName evidence="6">Peptidase C1A papain C-terminal domain-containing protein</fullName>
    </recommendedName>
</protein>